<evidence type="ECO:0000313" key="1">
    <source>
        <dbReference type="EMBL" id="KAG4304310.1"/>
    </source>
</evidence>
<dbReference type="Proteomes" id="UP000768646">
    <property type="component" value="Unassembled WGS sequence"/>
</dbReference>
<keyword evidence="2" id="KW-1185">Reference proteome</keyword>
<protein>
    <submittedName>
        <fullName evidence="1">Uncharacterized protein</fullName>
    </submittedName>
</protein>
<accession>A0ACB7CA22</accession>
<reference evidence="1 2" key="1">
    <citation type="journal article" date="2021" name="Commun. Biol.">
        <title>Genomic insights into the host specific adaptation of the Pneumocystis genus.</title>
        <authorList>
            <person name="Cisse O.H."/>
            <person name="Ma L."/>
            <person name="Dekker J.P."/>
            <person name="Khil P.P."/>
            <person name="Youn J.-H."/>
            <person name="Brenchley J.M."/>
            <person name="Blair R."/>
            <person name="Pahar B."/>
            <person name="Chabe M."/>
            <person name="Van Rompay K.K.A."/>
            <person name="Keesler R."/>
            <person name="Sukura A."/>
            <person name="Hirsch V."/>
            <person name="Kutty G."/>
            <person name="Liu Y."/>
            <person name="Peng L."/>
            <person name="Chen J."/>
            <person name="Song J."/>
            <person name="Weissenbacher-Lang C."/>
            <person name="Xu J."/>
            <person name="Upham N.S."/>
            <person name="Stajich J.E."/>
            <person name="Cuomo C.A."/>
            <person name="Cushion M.T."/>
            <person name="Kovacs J.A."/>
        </authorList>
    </citation>
    <scope>NUCLEOTIDE SEQUENCE [LARGE SCALE GENOMIC DNA]</scope>
    <source>
        <strain evidence="1 2">RABM</strain>
    </source>
</reference>
<proteinExistence type="predicted"/>
<name>A0ACB7CA22_9ASCO</name>
<organism evidence="1 2">
    <name type="scientific">Pneumocystis oryctolagi</name>
    <dbReference type="NCBI Taxonomy" id="42067"/>
    <lineage>
        <taxon>Eukaryota</taxon>
        <taxon>Fungi</taxon>
        <taxon>Dikarya</taxon>
        <taxon>Ascomycota</taxon>
        <taxon>Taphrinomycotina</taxon>
        <taxon>Pneumocystomycetes</taxon>
        <taxon>Pneumocystaceae</taxon>
        <taxon>Pneumocystis</taxon>
    </lineage>
</organism>
<comment type="caution">
    <text evidence="1">The sequence shown here is derived from an EMBL/GenBank/DDBJ whole genome shotgun (WGS) entry which is preliminary data.</text>
</comment>
<sequence length="454" mass="54112">MSNITYISNFFIKQKFITNTNSRRYKHSIFNLFKNKQFFQRLETNQIFEDNLFHRLSQSPIQSLREKANTIKKYAKCPISDNPIFFECPNCGYPTHHSELEWKIDNEHEKFCKKLREINEDEHYLHSKKELYDLSFPESQFKDATINFQSWYSFFHTRSFETVNSPRSIRYLSKILTYPLTLLSIIHEGSPYNIKNGLTLEGLKSLLAIRYILHEHPKNINSTSKNILDTNNPFRIFVLGARAESTLPKFLWMQSGANLFPNILFHIHFIGPEVSITNKLKNYNNTRSTFMRENFNSNLTFSTYSEYYHILHEKKEFEPFNPYYDIFYLPNSGIGHPNSSSWYKTIEYLLETQCSIFITGCSLKDIQQDFNFIEEKYKNKYDILLNLTENRFKSNKWDVSEKYKNKYDILLNLTENRFKSNKWDVSVFDPRDIIQTNAYIAGFRGKKYEIKSIN</sequence>
<dbReference type="EMBL" id="JABTEG010000009">
    <property type="protein sequence ID" value="KAG4304310.1"/>
    <property type="molecule type" value="Genomic_DNA"/>
</dbReference>
<gene>
    <name evidence="1" type="ORF">PORY_002285</name>
</gene>
<evidence type="ECO:0000313" key="2">
    <source>
        <dbReference type="Proteomes" id="UP000768646"/>
    </source>
</evidence>